<keyword evidence="2" id="KW-1185">Reference proteome</keyword>
<evidence type="ECO:0000313" key="2">
    <source>
        <dbReference type="Proteomes" id="UP001162992"/>
    </source>
</evidence>
<sequence>MGCTLSRTQDENGTEPHQLQVADIFVFVPGLRIPKRIGAAKFLEGRNSGTLSERLKMRTRILFLLIKFVFPKEKERRNFTDHGGPSLTELRLALEEYLSILQEFLREGFHLSDIAEFSWSNQEDEIKETTLRSAHYELLSVLHLLGMLFLIEANIALTPKPSADGSQSKIFEESKKAAIELLLKAAQVLECCLSSVLPQFPAELKAKLPVDLQEAVLRALQLQALGQGVEIQLGLAIDNVKATLAVKRRLACEGVKYWNQTQESMSKVRLGSDWGKKHALFVNWKCTEAKAAAYYYHGLILDEGLEENTRAEAVACLREADVLLKESQKNGLQFCAAPPMTRLPIVWGPMVHLSEKIPKDFSSKVRVNRDAYCRERIPEGLPDLPDFPLALKAEPYELPPIDDAWTQEVNHKFSPSVLSHLSIKRDIKQDGQAKRQSRSFNSDKPLTKF</sequence>
<organism evidence="1 2">
    <name type="scientific">Diphasiastrum complanatum</name>
    <name type="common">Issler's clubmoss</name>
    <name type="synonym">Lycopodium complanatum</name>
    <dbReference type="NCBI Taxonomy" id="34168"/>
    <lineage>
        <taxon>Eukaryota</taxon>
        <taxon>Viridiplantae</taxon>
        <taxon>Streptophyta</taxon>
        <taxon>Embryophyta</taxon>
        <taxon>Tracheophyta</taxon>
        <taxon>Lycopodiopsida</taxon>
        <taxon>Lycopodiales</taxon>
        <taxon>Lycopodiaceae</taxon>
        <taxon>Lycopodioideae</taxon>
        <taxon>Diphasiastrum</taxon>
    </lineage>
</organism>
<proteinExistence type="predicted"/>
<protein>
    <submittedName>
        <fullName evidence="1">Uncharacterized protein</fullName>
    </submittedName>
</protein>
<comment type="caution">
    <text evidence="1">The sequence shown here is derived from an EMBL/GenBank/DDBJ whole genome shotgun (WGS) entry which is preliminary data.</text>
</comment>
<reference evidence="2" key="1">
    <citation type="journal article" date="2024" name="Proc. Natl. Acad. Sci. U.S.A.">
        <title>Extraordinary preservation of gene collinearity over three hundred million years revealed in homosporous lycophytes.</title>
        <authorList>
            <person name="Li C."/>
            <person name="Wickell D."/>
            <person name="Kuo L.Y."/>
            <person name="Chen X."/>
            <person name="Nie B."/>
            <person name="Liao X."/>
            <person name="Peng D."/>
            <person name="Ji J."/>
            <person name="Jenkins J."/>
            <person name="Williams M."/>
            <person name="Shu S."/>
            <person name="Plott C."/>
            <person name="Barry K."/>
            <person name="Rajasekar S."/>
            <person name="Grimwood J."/>
            <person name="Han X."/>
            <person name="Sun S."/>
            <person name="Hou Z."/>
            <person name="He W."/>
            <person name="Dai G."/>
            <person name="Sun C."/>
            <person name="Schmutz J."/>
            <person name="Leebens-Mack J.H."/>
            <person name="Li F.W."/>
            <person name="Wang L."/>
        </authorList>
    </citation>
    <scope>NUCLEOTIDE SEQUENCE [LARGE SCALE GENOMIC DNA]</scope>
    <source>
        <strain evidence="2">cv. PW_Plant_1</strain>
    </source>
</reference>
<gene>
    <name evidence="1" type="ORF">O6H91_22G014000</name>
</gene>
<dbReference type="Proteomes" id="UP001162992">
    <property type="component" value="Chromosome 22"/>
</dbReference>
<dbReference type="EMBL" id="CM055113">
    <property type="protein sequence ID" value="KAJ7515460.1"/>
    <property type="molecule type" value="Genomic_DNA"/>
</dbReference>
<name>A0ACC2AD08_DIPCM</name>
<evidence type="ECO:0000313" key="1">
    <source>
        <dbReference type="EMBL" id="KAJ7515460.1"/>
    </source>
</evidence>
<accession>A0ACC2AD08</accession>